<dbReference type="Pfam" id="PF13843">
    <property type="entry name" value="DDE_Tnp_1_7"/>
    <property type="match status" value="1"/>
</dbReference>
<dbReference type="RefSeq" id="XP_035456385.1">
    <property type="nucleotide sequence ID" value="XM_035600492.2"/>
</dbReference>
<dbReference type="OrthoDB" id="118105at2759"/>
<dbReference type="InterPro" id="IPR029526">
    <property type="entry name" value="PGBD"/>
</dbReference>
<dbReference type="PANTHER" id="PTHR46599">
    <property type="entry name" value="PIGGYBAC TRANSPOSABLE ELEMENT-DERIVED PROTEIN 4"/>
    <property type="match status" value="1"/>
</dbReference>
<organism evidence="3 4">
    <name type="scientific">Spodoptera frugiperda</name>
    <name type="common">Fall armyworm</name>
    <dbReference type="NCBI Taxonomy" id="7108"/>
    <lineage>
        <taxon>Eukaryota</taxon>
        <taxon>Metazoa</taxon>
        <taxon>Ecdysozoa</taxon>
        <taxon>Arthropoda</taxon>
        <taxon>Hexapoda</taxon>
        <taxon>Insecta</taxon>
        <taxon>Pterygota</taxon>
        <taxon>Neoptera</taxon>
        <taxon>Endopterygota</taxon>
        <taxon>Lepidoptera</taxon>
        <taxon>Glossata</taxon>
        <taxon>Ditrysia</taxon>
        <taxon>Noctuoidea</taxon>
        <taxon>Noctuidae</taxon>
        <taxon>Amphipyrinae</taxon>
        <taxon>Spodoptera</taxon>
    </lineage>
</organism>
<dbReference type="GeneID" id="118280451"/>
<dbReference type="Proteomes" id="UP000829999">
    <property type="component" value="Chromosome 21"/>
</dbReference>
<feature type="compositionally biased region" description="Basic and acidic residues" evidence="1">
    <location>
        <begin position="11"/>
        <end position="24"/>
    </location>
</feature>
<protein>
    <submittedName>
        <fullName evidence="4">PiggyBac transposable element-derived protein 4</fullName>
    </submittedName>
</protein>
<feature type="domain" description="PiggyBac transposable element-derived protein" evidence="2">
    <location>
        <begin position="293"/>
        <end position="653"/>
    </location>
</feature>
<evidence type="ECO:0000313" key="3">
    <source>
        <dbReference type="Proteomes" id="UP000829999"/>
    </source>
</evidence>
<proteinExistence type="predicted"/>
<feature type="compositionally biased region" description="Low complexity" evidence="1">
    <location>
        <begin position="45"/>
        <end position="54"/>
    </location>
</feature>
<reference evidence="4" key="1">
    <citation type="submission" date="2025-08" db="UniProtKB">
        <authorList>
            <consortium name="RefSeq"/>
        </authorList>
    </citation>
    <scope>IDENTIFICATION</scope>
    <source>
        <tissue evidence="4">Whole larval tissue</tissue>
    </source>
</reference>
<name>A0A9R0DJ77_SPOFR</name>
<keyword evidence="3" id="KW-1185">Reference proteome</keyword>
<dbReference type="PANTHER" id="PTHR46599:SF3">
    <property type="entry name" value="PIGGYBAC TRANSPOSABLE ELEMENT-DERIVED PROTEIN 4"/>
    <property type="match status" value="1"/>
</dbReference>
<feature type="compositionally biased region" description="Polar residues" evidence="1">
    <location>
        <begin position="235"/>
        <end position="249"/>
    </location>
</feature>
<feature type="region of interest" description="Disordered" evidence="1">
    <location>
        <begin position="691"/>
        <end position="720"/>
    </location>
</feature>
<dbReference type="AlphaFoldDB" id="A0A9R0DJ77"/>
<sequence>MSRQGLNGNKRKNDPCEKENERIMKLFNDVDTDELSADSEKPETSSDSESLSSESEQDPYKDCDGSDTTYIPNEDSLSSTTHISDSEEDNGKLNLIPKSKHNKVFSIDTPHTLEGESVHVQQQQVPLVDSPITLKELGIHVRVPASVESADSMAVSPPVNMENVDKAIQSLDIINMCSFNSDTTPPRSMESQTLIQEIDWLDSEGSVSYPNTDATEQVPRSQVVDNQQQPMTPLDYQQPSTSSFLNVPSVSHHRPRSPRITDEEWQTSTAPIPEFEFNDGSVGPQFYVDANTSPIEIFNRFFPLSTIEQLVERTNKYGAALCNMNRPHTRHSRKRTFNPTSIGEMKRFLGLCILQSHVETPNIRKLFTFSDPLYYHPIFNHCMSGRRFEQLLRCLCVYEGNAKGINKVLDFANHMITIFQSLYKPHKQLSLDESMLLFRGRLSFRQYIKSKKAKYGVKFYILTSSDGYILNFKIYQGKTETSIDIDTETSSKSKTEKLVLNLMQPYLYLGHELYMDNYYNSVALSDKLLSCMTHTTGTLRKDRKDNPKDVIRKVLKKGEHVWTRKGKVYVSAWKDKRIVTMITTQHHPRMVTTRNRFGKQITKPKEVEMYNKYMSGIDLSDQMLAYYSTPKKTVRWYKKVFFHIFDMGIWNAYYIFRKHCNEKETMLGFREHIIRYLLGFDNLTCSNIISSRKPTNPRTSNNSGMTLPNSNQGSSQEGASSQLLNTHWPEPIPKTENCKRNKAFLKCRLCAKNKIKKETSYRCKGCTSKPPLCPGCFEQWHCQAILTDLL</sequence>
<evidence type="ECO:0000259" key="2">
    <source>
        <dbReference type="Pfam" id="PF13843"/>
    </source>
</evidence>
<feature type="region of interest" description="Disordered" evidence="1">
    <location>
        <begin position="235"/>
        <end position="265"/>
    </location>
</feature>
<evidence type="ECO:0000313" key="4">
    <source>
        <dbReference type="RefSeq" id="XP_035456385.1"/>
    </source>
</evidence>
<feature type="compositionally biased region" description="Polar residues" evidence="1">
    <location>
        <begin position="66"/>
        <end position="83"/>
    </location>
</feature>
<feature type="region of interest" description="Disordered" evidence="1">
    <location>
        <begin position="1"/>
        <end position="91"/>
    </location>
</feature>
<accession>A0A9R0DJ77</accession>
<evidence type="ECO:0000256" key="1">
    <source>
        <dbReference type="SAM" id="MobiDB-lite"/>
    </source>
</evidence>
<gene>
    <name evidence="4" type="primary">LOC118280451</name>
</gene>